<reference evidence="1" key="1">
    <citation type="journal article" date="2021" name="New Phytol.">
        <title>Evolutionary innovations through gain and loss of genes in the ectomycorrhizal Boletales.</title>
        <authorList>
            <person name="Wu G."/>
            <person name="Miyauchi S."/>
            <person name="Morin E."/>
            <person name="Kuo A."/>
            <person name="Drula E."/>
            <person name="Varga T."/>
            <person name="Kohler A."/>
            <person name="Feng B."/>
            <person name="Cao Y."/>
            <person name="Lipzen A."/>
            <person name="Daum C."/>
            <person name="Hundley H."/>
            <person name="Pangilinan J."/>
            <person name="Johnson J."/>
            <person name="Barry K."/>
            <person name="LaButti K."/>
            <person name="Ng V."/>
            <person name="Ahrendt S."/>
            <person name="Min B."/>
            <person name="Choi I.G."/>
            <person name="Park H."/>
            <person name="Plett J.M."/>
            <person name="Magnuson J."/>
            <person name="Spatafora J.W."/>
            <person name="Nagy L.G."/>
            <person name="Henrissat B."/>
            <person name="Grigoriev I.V."/>
            <person name="Yang Z.L."/>
            <person name="Xu J."/>
            <person name="Martin F.M."/>
        </authorList>
    </citation>
    <scope>NUCLEOTIDE SEQUENCE</scope>
    <source>
        <strain evidence="1">KUC20120723A-06</strain>
    </source>
</reference>
<gene>
    <name evidence="1" type="ORF">BV22DRAFT_1198383</name>
</gene>
<evidence type="ECO:0000313" key="1">
    <source>
        <dbReference type="EMBL" id="KAH7921216.1"/>
    </source>
</evidence>
<evidence type="ECO:0000313" key="2">
    <source>
        <dbReference type="Proteomes" id="UP000790709"/>
    </source>
</evidence>
<accession>A0ACB8B608</accession>
<dbReference type="Proteomes" id="UP000790709">
    <property type="component" value="Unassembled WGS sequence"/>
</dbReference>
<organism evidence="1 2">
    <name type="scientific">Leucogyrophana mollusca</name>
    <dbReference type="NCBI Taxonomy" id="85980"/>
    <lineage>
        <taxon>Eukaryota</taxon>
        <taxon>Fungi</taxon>
        <taxon>Dikarya</taxon>
        <taxon>Basidiomycota</taxon>
        <taxon>Agaricomycotina</taxon>
        <taxon>Agaricomycetes</taxon>
        <taxon>Agaricomycetidae</taxon>
        <taxon>Boletales</taxon>
        <taxon>Boletales incertae sedis</taxon>
        <taxon>Leucogyrophana</taxon>
    </lineage>
</organism>
<keyword evidence="1" id="KW-0378">Hydrolase</keyword>
<sequence>MDVSWQHNNAPNPADAADGPQGYDHHLYYSFGGVAAPNPTAYLTNICNIDRAANDAAKGNSPVWFGEWGLPTQFEATDEFLSQWADAQKWAYGKGKGWIFWNFKTEVSEKTNGTALARQWSYLEGLKMGFLTQDPSQYHDPNVCAPYAAKGSTP</sequence>
<keyword evidence="2" id="KW-1185">Reference proteome</keyword>
<protein>
    <submittedName>
        <fullName evidence="1">Glycoside hydrolase</fullName>
    </submittedName>
</protein>
<comment type="caution">
    <text evidence="1">The sequence shown here is derived from an EMBL/GenBank/DDBJ whole genome shotgun (WGS) entry which is preliminary data.</text>
</comment>
<proteinExistence type="predicted"/>
<dbReference type="EMBL" id="MU266537">
    <property type="protein sequence ID" value="KAH7921216.1"/>
    <property type="molecule type" value="Genomic_DNA"/>
</dbReference>
<name>A0ACB8B608_9AGAM</name>